<dbReference type="SMART" id="SM00823">
    <property type="entry name" value="PKS_PP"/>
    <property type="match status" value="1"/>
</dbReference>
<dbReference type="InterPro" id="IPR051414">
    <property type="entry name" value="Adenylate-forming_Reductase"/>
</dbReference>
<dbReference type="SUPFAM" id="SSF47336">
    <property type="entry name" value="ACP-like"/>
    <property type="match status" value="1"/>
</dbReference>
<dbReference type="GO" id="GO:0019748">
    <property type="term" value="P:secondary metabolic process"/>
    <property type="evidence" value="ECO:0000303"/>
    <property type="project" value="AspGD"/>
</dbReference>
<gene>
    <name evidence="4" type="ORF">ANIA_02064</name>
</gene>
<dbReference type="InterPro" id="IPR036291">
    <property type="entry name" value="NAD(P)-bd_dom_sf"/>
</dbReference>
<dbReference type="InterPro" id="IPR006162">
    <property type="entry name" value="Ppantetheine_attach_site"/>
</dbReference>
<evidence type="ECO:0000256" key="2">
    <source>
        <dbReference type="ARBA" id="ARBA00022553"/>
    </source>
</evidence>
<dbReference type="InterPro" id="IPR020806">
    <property type="entry name" value="PKS_PP-bd"/>
</dbReference>
<dbReference type="EMBL" id="BN001307">
    <property type="protein sequence ID" value="CBF86106.1"/>
    <property type="molecule type" value="Genomic_DNA"/>
</dbReference>
<dbReference type="Gene3D" id="3.40.50.12780">
    <property type="entry name" value="N-terminal domain of ligase-like"/>
    <property type="match status" value="1"/>
</dbReference>
<dbReference type="GeneID" id="2875373"/>
<keyword evidence="2" id="KW-0597">Phosphoprotein</keyword>
<dbReference type="eggNOG" id="KOG1178">
    <property type="taxonomic scope" value="Eukaryota"/>
</dbReference>
<dbReference type="Pfam" id="PF00550">
    <property type="entry name" value="PP-binding"/>
    <property type="match status" value="1"/>
</dbReference>
<dbReference type="PROSITE" id="PS00012">
    <property type="entry name" value="PHOSPHOPANTETHEINE"/>
    <property type="match status" value="1"/>
</dbReference>
<reference evidence="5" key="2">
    <citation type="journal article" date="2009" name="Fungal Genet. Biol.">
        <title>The 2008 update of the Aspergillus nidulans genome annotation: a community effort.</title>
        <authorList>
            <person name="Wortman J.R."/>
            <person name="Gilsenan J.M."/>
            <person name="Joardar V."/>
            <person name="Deegan J."/>
            <person name="Clutterbuck J."/>
            <person name="Andersen M.R."/>
            <person name="Archer D."/>
            <person name="Bencina M."/>
            <person name="Braus G."/>
            <person name="Coutinho P."/>
            <person name="von Dohren H."/>
            <person name="Doonan J."/>
            <person name="Driessen A.J."/>
            <person name="Durek P."/>
            <person name="Espeso E."/>
            <person name="Fekete E."/>
            <person name="Flipphi M."/>
            <person name="Estrada C.G."/>
            <person name="Geysens S."/>
            <person name="Goldman G."/>
            <person name="de Groot P.W."/>
            <person name="Hansen K."/>
            <person name="Harris S.D."/>
            <person name="Heinekamp T."/>
            <person name="Helmstaedt K."/>
            <person name="Henrissat B."/>
            <person name="Hofmann G."/>
            <person name="Homan T."/>
            <person name="Horio T."/>
            <person name="Horiuchi H."/>
            <person name="James S."/>
            <person name="Jones M."/>
            <person name="Karaffa L."/>
            <person name="Karanyi Z."/>
            <person name="Kato M."/>
            <person name="Keller N."/>
            <person name="Kelly D.E."/>
            <person name="Kiel J.A."/>
            <person name="Kim J.M."/>
            <person name="van der Klei I.J."/>
            <person name="Klis F.M."/>
            <person name="Kovalchuk A."/>
            <person name="Krasevec N."/>
            <person name="Kubicek C.P."/>
            <person name="Liu B."/>
            <person name="Maccabe A."/>
            <person name="Meyer V."/>
            <person name="Mirabito P."/>
            <person name="Miskei M."/>
            <person name="Mos M."/>
            <person name="Mullins J."/>
            <person name="Nelson D.R."/>
            <person name="Nielsen J."/>
            <person name="Oakley B.R."/>
            <person name="Osmani S.A."/>
            <person name="Pakula T."/>
            <person name="Paszewski A."/>
            <person name="Paulsen I."/>
            <person name="Pilsyk S."/>
            <person name="Pocsi I."/>
            <person name="Punt P.J."/>
            <person name="Ram A.F."/>
            <person name="Ren Q."/>
            <person name="Robellet X."/>
            <person name="Robson G."/>
            <person name="Seiboth B."/>
            <person name="van Solingen P."/>
            <person name="Specht T."/>
            <person name="Sun J."/>
            <person name="Taheri-Talesh N."/>
            <person name="Takeshita N."/>
            <person name="Ussery D."/>
            <person name="vanKuyk P.A."/>
            <person name="Visser H."/>
            <person name="van de Vondervoort P.J."/>
            <person name="de Vries R.P."/>
            <person name="Walton J."/>
            <person name="Xiang X."/>
            <person name="Xiong Y."/>
            <person name="Zeng A.P."/>
            <person name="Brandt B.W."/>
            <person name="Cornell M.J."/>
            <person name="van den Hondel C.A."/>
            <person name="Visser J."/>
            <person name="Oliver S.G."/>
            <person name="Turner G."/>
        </authorList>
    </citation>
    <scope>GENOME REANNOTATION</scope>
    <source>
        <strain evidence="5">FGSC A4 / ATCC 38163 / CBS 112.46 / NRRL 194 / M139</strain>
    </source>
</reference>
<dbReference type="PANTHER" id="PTHR43439:SF2">
    <property type="entry name" value="ENZYME, PUTATIVE (JCVI)-RELATED"/>
    <property type="match status" value="1"/>
</dbReference>
<protein>
    <submittedName>
        <fullName evidence="4">NRPS-like enzyme, putative (JCVI)</fullName>
    </submittedName>
</protein>
<dbReference type="OMA" id="IFRVGQI"/>
<dbReference type="Pfam" id="PF23562">
    <property type="entry name" value="AMP-binding_C_3"/>
    <property type="match status" value="1"/>
</dbReference>
<reference evidence="5" key="1">
    <citation type="journal article" date="2005" name="Nature">
        <title>Sequencing of Aspergillus nidulans and comparative analysis with A. fumigatus and A. oryzae.</title>
        <authorList>
            <person name="Galagan J.E."/>
            <person name="Calvo S.E."/>
            <person name="Cuomo C."/>
            <person name="Ma L.J."/>
            <person name="Wortman J.R."/>
            <person name="Batzoglou S."/>
            <person name="Lee S.I."/>
            <person name="Basturkmen M."/>
            <person name="Spevak C.C."/>
            <person name="Clutterbuck J."/>
            <person name="Kapitonov V."/>
            <person name="Jurka J."/>
            <person name="Scazzocchio C."/>
            <person name="Farman M."/>
            <person name="Butler J."/>
            <person name="Purcell S."/>
            <person name="Harris S."/>
            <person name="Braus G.H."/>
            <person name="Draht O."/>
            <person name="Busch S."/>
            <person name="D'Enfert C."/>
            <person name="Bouchier C."/>
            <person name="Goldman G.H."/>
            <person name="Bell-Pedersen D."/>
            <person name="Griffiths-Jones S."/>
            <person name="Doonan J.H."/>
            <person name="Yu J."/>
            <person name="Vienken K."/>
            <person name="Pain A."/>
            <person name="Freitag M."/>
            <person name="Selker E.U."/>
            <person name="Archer D.B."/>
            <person name="Penalva M.A."/>
            <person name="Oakley B.R."/>
            <person name="Momany M."/>
            <person name="Tanaka T."/>
            <person name="Kumagai T."/>
            <person name="Asai K."/>
            <person name="Machida M."/>
            <person name="Nierman W.C."/>
            <person name="Denning D.W."/>
            <person name="Caddick M."/>
            <person name="Hynes M."/>
            <person name="Paoletti M."/>
            <person name="Fischer R."/>
            <person name="Miller B."/>
            <person name="Dyer P."/>
            <person name="Sachs M.S."/>
            <person name="Osmani S.A."/>
            <person name="Birren B.W."/>
        </authorList>
    </citation>
    <scope>NUCLEOTIDE SEQUENCE [LARGE SCALE GENOMIC DNA]</scope>
    <source>
        <strain evidence="5">FGSC A4 / ATCC 38163 / CBS 112.46 / NRRL 194 / M139</strain>
    </source>
</reference>
<evidence type="ECO:0000313" key="5">
    <source>
        <dbReference type="Proteomes" id="UP000000560"/>
    </source>
</evidence>
<keyword evidence="1" id="KW-0596">Phosphopantetheine</keyword>
<accession>C8VLP0</accession>
<dbReference type="Gene3D" id="3.40.50.720">
    <property type="entry name" value="NAD(P)-binding Rossmann-like Domain"/>
    <property type="match status" value="1"/>
</dbReference>
<dbReference type="PROSITE" id="PS50075">
    <property type="entry name" value="CARRIER"/>
    <property type="match status" value="1"/>
</dbReference>
<dbReference type="Gene3D" id="1.10.1200.10">
    <property type="entry name" value="ACP-like"/>
    <property type="match status" value="1"/>
</dbReference>
<dbReference type="STRING" id="227321.Q5BBL6"/>
<dbReference type="InterPro" id="IPR009081">
    <property type="entry name" value="PP-bd_ACP"/>
</dbReference>
<dbReference type="KEGG" id="ani:ANIA_02064"/>
<dbReference type="Proteomes" id="UP000000560">
    <property type="component" value="Chromosome VII"/>
</dbReference>
<dbReference type="AlphaFoldDB" id="Q5BBL6"/>
<organism evidence="4 5">
    <name type="scientific">Emericella nidulans (strain FGSC A4 / ATCC 38163 / CBS 112.46 / NRRL 194 / M139)</name>
    <name type="common">Aspergillus nidulans</name>
    <dbReference type="NCBI Taxonomy" id="227321"/>
    <lineage>
        <taxon>Eukaryota</taxon>
        <taxon>Fungi</taxon>
        <taxon>Dikarya</taxon>
        <taxon>Ascomycota</taxon>
        <taxon>Pezizomycotina</taxon>
        <taxon>Eurotiomycetes</taxon>
        <taxon>Eurotiomycetidae</taxon>
        <taxon>Eurotiales</taxon>
        <taxon>Aspergillaceae</taxon>
        <taxon>Aspergillus</taxon>
        <taxon>Aspergillus subgen. Nidulantes</taxon>
    </lineage>
</organism>
<dbReference type="VEuPathDB" id="FungiDB:AN2064"/>
<evidence type="ECO:0000256" key="1">
    <source>
        <dbReference type="ARBA" id="ARBA00022450"/>
    </source>
</evidence>
<evidence type="ECO:0000259" key="3">
    <source>
        <dbReference type="PROSITE" id="PS50075"/>
    </source>
</evidence>
<dbReference type="GO" id="GO:0016405">
    <property type="term" value="F:CoA-ligase activity"/>
    <property type="evidence" value="ECO:0000318"/>
    <property type="project" value="GO_Central"/>
</dbReference>
<dbReference type="InterPro" id="IPR013120">
    <property type="entry name" value="FAR_NAD-bd"/>
</dbReference>
<dbReference type="SUPFAM" id="SSF51735">
    <property type="entry name" value="NAD(P)-binding Rossmann-fold domains"/>
    <property type="match status" value="1"/>
</dbReference>
<proteinExistence type="predicted"/>
<sequence>MTSPVGNRLLPALVDEGARSTPDRLFGIIPKGPALSDGFRNVTFRELAYAVDALAWWIHKHIGQPGNGPKTIAYMGANDIRYYIFLLSCAKTGHTPFLPSTRLSDEAYQHILNATNCHVMLFTPETQRRTMEIKASRPSTVYLEAPATADLLSSNSETYPFTTPYAAMEDTVAFIIHSSGTTGMPKPVPLTHGFLATWDHAPHIIPAGRKSALYNGFSVGSGALLLSITPNFHLMGLIGPFGSIFHGFPFISIPDGPLSVQLLTDTINATRPDFVMIPPSLLEDMSHSEAALAALKTVKYTCFGGAPLALETGERLRKYTTLRTVLGSSEIGLVSSLAPEDEAKWNYFEWNPVYGIDMQHVNDGLHELVIRRGENTKTFQGIFHTFPDLTEYHTKDLFVQHPDNPNCWAYHGRLDDVIVLSNGEKLNPITLEKMIEAHPSVSRVVLVGEKRFQSALLIEPVWPDNNSIDEKEYIDNLWPTIQRANEVVPNYGRVMRSHIRLSSPSKPFKLTPKGTTQRRLVNNDYAEEIEAIYAKSAENSMESLPLTLNLHSLTQWVRVKITTLLDRPDIADDEDFYAAGMDSLQTVQLAQALNSALSADITQQQIYARPSINKLAASLFSILNGTSNGATEISRTEQITNLVTKYTHDLPSDPQRQRPVSSSQTVILTGSTGSLGTYLLNTLLQDNSISKIYCLNRSDTAKTKQTTSFEEKALDATPLTDEGRVEFLTAALSEPNLGLEQEKLATLLETVTLIIHNGWTVNFNLPVEFFESQICGVRRLIDFSINSRYTAHVAFVSSVGTIGNWKPTDTDNSVPEIPMETPDVALEQGYGESKHVGERICLEASRQSGVPTSILRVGQIAGPTTVAGLWNPTEWVPILLKTSKGLGVVPDSLGGMGVDWIPVDTLATIILEILQIRLHETQTESNAAFFHLTNPAITPWSSLLPSIQSSLSTSTAPVTPAPLTIWMNELEKIKSPTDSDISDKPALKLLPFFRDLANGDTLSAETSTVNAQKASRTMASLKGVDGALMVNWIRQWGF</sequence>
<dbReference type="RefSeq" id="XP_659668.1">
    <property type="nucleotide sequence ID" value="XM_654576.1"/>
</dbReference>
<accession>Q5BBL6</accession>
<dbReference type="InterPro" id="IPR020845">
    <property type="entry name" value="AMP-binding_CS"/>
</dbReference>
<dbReference type="Pfam" id="PF00501">
    <property type="entry name" value="AMP-binding"/>
    <property type="match status" value="1"/>
</dbReference>
<dbReference type="HOGENOM" id="CLU_002220_0_0_1"/>
<dbReference type="InParanoid" id="Q5BBL6"/>
<dbReference type="InterPro" id="IPR036736">
    <property type="entry name" value="ACP-like_sf"/>
</dbReference>
<dbReference type="InterPro" id="IPR042099">
    <property type="entry name" value="ANL_N_sf"/>
</dbReference>
<dbReference type="OrthoDB" id="429813at2759"/>
<feature type="domain" description="Carrier" evidence="3">
    <location>
        <begin position="548"/>
        <end position="623"/>
    </location>
</feature>
<dbReference type="PANTHER" id="PTHR43439">
    <property type="entry name" value="PHENYLACETATE-COENZYME A LIGASE"/>
    <property type="match status" value="1"/>
</dbReference>
<dbReference type="SUPFAM" id="SSF56801">
    <property type="entry name" value="Acetyl-CoA synthetase-like"/>
    <property type="match status" value="1"/>
</dbReference>
<dbReference type="InterPro" id="IPR000873">
    <property type="entry name" value="AMP-dep_synth/lig_dom"/>
</dbReference>
<keyword evidence="5" id="KW-1185">Reference proteome</keyword>
<name>Q5BBL6_EMENI</name>
<dbReference type="GO" id="GO:0031177">
    <property type="term" value="F:phosphopantetheine binding"/>
    <property type="evidence" value="ECO:0007669"/>
    <property type="project" value="InterPro"/>
</dbReference>
<dbReference type="PROSITE" id="PS00455">
    <property type="entry name" value="AMP_BINDING"/>
    <property type="match status" value="1"/>
</dbReference>
<evidence type="ECO:0000313" key="4">
    <source>
        <dbReference type="EMBL" id="CBF86106.1"/>
    </source>
</evidence>
<dbReference type="Pfam" id="PF07993">
    <property type="entry name" value="NAD_binding_4"/>
    <property type="match status" value="1"/>
</dbReference>